<dbReference type="EMBL" id="CAJZAG010000017">
    <property type="protein sequence ID" value="CAG9186290.1"/>
    <property type="molecule type" value="Genomic_DNA"/>
</dbReference>
<proteinExistence type="predicted"/>
<comment type="caution">
    <text evidence="1">The sequence shown here is derived from an EMBL/GenBank/DDBJ whole genome shotgun (WGS) entry which is preliminary data.</text>
</comment>
<name>A0ABN7ZK07_9BURK</name>
<evidence type="ECO:0000313" key="1">
    <source>
        <dbReference type="EMBL" id="CAG9186290.1"/>
    </source>
</evidence>
<protein>
    <recommendedName>
        <fullName evidence="3">MarR family transcriptional regulator</fullName>
    </recommendedName>
</protein>
<organism evidence="1 2">
    <name type="scientific">Cupriavidus pampae</name>
    <dbReference type="NCBI Taxonomy" id="659251"/>
    <lineage>
        <taxon>Bacteria</taxon>
        <taxon>Pseudomonadati</taxon>
        <taxon>Pseudomonadota</taxon>
        <taxon>Betaproteobacteria</taxon>
        <taxon>Burkholderiales</taxon>
        <taxon>Burkholderiaceae</taxon>
        <taxon>Cupriavidus</taxon>
    </lineage>
</organism>
<reference evidence="1 2" key="1">
    <citation type="submission" date="2021-08" db="EMBL/GenBank/DDBJ databases">
        <authorList>
            <person name="Peeters C."/>
        </authorList>
    </citation>
    <scope>NUCLEOTIDE SEQUENCE [LARGE SCALE GENOMIC DNA]</scope>
    <source>
        <strain evidence="1 2">LMG 32289</strain>
    </source>
</reference>
<evidence type="ECO:0008006" key="3">
    <source>
        <dbReference type="Google" id="ProtNLM"/>
    </source>
</evidence>
<gene>
    <name evidence="1" type="ORF">LMG32289_06356</name>
</gene>
<evidence type="ECO:0000313" key="2">
    <source>
        <dbReference type="Proteomes" id="UP000706525"/>
    </source>
</evidence>
<sequence length="104" mass="11511">MKRNTRECVHLLVSGLQREGPLRRDQLADASGLTAEETTRALKAARQMCVVDHVPHEPDALDGSIFYNLTGRPLPPARRSTRIPPAPADRFQALLEAWNSPSEA</sequence>
<dbReference type="Proteomes" id="UP000706525">
    <property type="component" value="Unassembled WGS sequence"/>
</dbReference>
<accession>A0ABN7ZK07</accession>
<keyword evidence="2" id="KW-1185">Reference proteome</keyword>